<organism evidence="1 2">
    <name type="scientific">Caenorhabditis angaria</name>
    <dbReference type="NCBI Taxonomy" id="860376"/>
    <lineage>
        <taxon>Eukaryota</taxon>
        <taxon>Metazoa</taxon>
        <taxon>Ecdysozoa</taxon>
        <taxon>Nematoda</taxon>
        <taxon>Chromadorea</taxon>
        <taxon>Rhabditida</taxon>
        <taxon>Rhabditina</taxon>
        <taxon>Rhabditomorpha</taxon>
        <taxon>Rhabditoidea</taxon>
        <taxon>Rhabditidae</taxon>
        <taxon>Peloderinae</taxon>
        <taxon>Caenorhabditis</taxon>
    </lineage>
</organism>
<dbReference type="AlphaFoldDB" id="A0A9P1I7H5"/>
<accession>A0A9P1I7H5</accession>
<sequence>MMLSQKLFNEIRADPKLLSSYDNAGYPLDKFCSLLAHDSFDDLKSTLDIYGWRSSCPKFPVPTIAPPRRNPLEIIIEEK</sequence>
<dbReference type="EMBL" id="CANHGI010000002">
    <property type="protein sequence ID" value="CAI5440927.1"/>
    <property type="molecule type" value="Genomic_DNA"/>
</dbReference>
<name>A0A9P1I7H5_9PELO</name>
<reference evidence="1" key="1">
    <citation type="submission" date="2022-11" db="EMBL/GenBank/DDBJ databases">
        <authorList>
            <person name="Kikuchi T."/>
        </authorList>
    </citation>
    <scope>NUCLEOTIDE SEQUENCE</scope>
    <source>
        <strain evidence="1">PS1010</strain>
    </source>
</reference>
<dbReference type="Proteomes" id="UP001152747">
    <property type="component" value="Unassembled WGS sequence"/>
</dbReference>
<proteinExistence type="predicted"/>
<gene>
    <name evidence="1" type="ORF">CAMP_LOCUS3564</name>
</gene>
<protein>
    <submittedName>
        <fullName evidence="1">Uncharacterized protein</fullName>
    </submittedName>
</protein>
<comment type="caution">
    <text evidence="1">The sequence shown here is derived from an EMBL/GenBank/DDBJ whole genome shotgun (WGS) entry which is preliminary data.</text>
</comment>
<evidence type="ECO:0000313" key="1">
    <source>
        <dbReference type="EMBL" id="CAI5440927.1"/>
    </source>
</evidence>
<keyword evidence="2" id="KW-1185">Reference proteome</keyword>
<evidence type="ECO:0000313" key="2">
    <source>
        <dbReference type="Proteomes" id="UP001152747"/>
    </source>
</evidence>